<accession>A0A2P2PFM3</accession>
<reference evidence="1" key="1">
    <citation type="submission" date="2018-02" db="EMBL/GenBank/DDBJ databases">
        <title>Rhizophora mucronata_Transcriptome.</title>
        <authorList>
            <person name="Meera S.P."/>
            <person name="Sreeshan A."/>
            <person name="Augustine A."/>
        </authorList>
    </citation>
    <scope>NUCLEOTIDE SEQUENCE</scope>
    <source>
        <tissue evidence="1">Leaf</tissue>
    </source>
</reference>
<evidence type="ECO:0000313" key="1">
    <source>
        <dbReference type="EMBL" id="MBX53507.1"/>
    </source>
</evidence>
<protein>
    <submittedName>
        <fullName evidence="1">Uncharacterized protein</fullName>
    </submittedName>
</protein>
<organism evidence="1">
    <name type="scientific">Rhizophora mucronata</name>
    <name type="common">Asiatic mangrove</name>
    <dbReference type="NCBI Taxonomy" id="61149"/>
    <lineage>
        <taxon>Eukaryota</taxon>
        <taxon>Viridiplantae</taxon>
        <taxon>Streptophyta</taxon>
        <taxon>Embryophyta</taxon>
        <taxon>Tracheophyta</taxon>
        <taxon>Spermatophyta</taxon>
        <taxon>Magnoliopsida</taxon>
        <taxon>eudicotyledons</taxon>
        <taxon>Gunneridae</taxon>
        <taxon>Pentapetalae</taxon>
        <taxon>rosids</taxon>
        <taxon>fabids</taxon>
        <taxon>Malpighiales</taxon>
        <taxon>Rhizophoraceae</taxon>
        <taxon>Rhizophora</taxon>
    </lineage>
</organism>
<dbReference type="AlphaFoldDB" id="A0A2P2PFM3"/>
<proteinExistence type="predicted"/>
<dbReference type="EMBL" id="GGEC01073023">
    <property type="protein sequence ID" value="MBX53507.1"/>
    <property type="molecule type" value="Transcribed_RNA"/>
</dbReference>
<sequence>MGCSFTFSFYFVACRRLCRSDKSGCYVVNLAIALFVFCC</sequence>
<name>A0A2P2PFM3_RHIMU</name>